<proteinExistence type="predicted"/>
<reference evidence="2" key="1">
    <citation type="submission" date="2022-11" db="EMBL/GenBank/DDBJ databases">
        <title>Minimal conservation of predation-associated metabolite biosynthetic gene clusters underscores biosynthetic potential of Myxococcota including descriptions for ten novel species: Archangium lansinium sp. nov., Myxococcus landrumus sp. nov., Nannocystis bai.</title>
        <authorList>
            <person name="Ahearne A."/>
            <person name="Stevens C."/>
            <person name="Phillips K."/>
        </authorList>
    </citation>
    <scope>NUCLEOTIDE SEQUENCE</scope>
    <source>
        <strain evidence="2">Na p29</strain>
    </source>
</reference>
<evidence type="ECO:0000256" key="1">
    <source>
        <dbReference type="SAM" id="MobiDB-lite"/>
    </source>
</evidence>
<feature type="compositionally biased region" description="Basic residues" evidence="1">
    <location>
        <begin position="437"/>
        <end position="453"/>
    </location>
</feature>
<sequence length="478" mass="50912">MPRRSLAAFALVLACAPEGGARFEYPPTSADGTGSTTAYTTGGGDDSLTSGGPGLPPPLPTTADPSGATGDSDTGGGPIPGALVPAKAPWRWQPLQTAVDGDWKVPGFDDSTWSEGQAPFGDGPGDATPLDPATAPLGLRLRHTFTVPAAADDILLRAYLRRGDGVAVWLNGAPLLRSNLPPDPLAADTRAQTDLAGNEPLRYIRVAAPHASLLAGDNVVAVEVRRFQSGAAGLGFDLQLDVWDMSHEPADTLTAQVRTRSYGGEYADEHVGAAWIQGSDGLVRTLAVWAEVREQHLIRWRSLSDGDNADAMTSATRGSHRTTDLAWDLKDRLGQPVPPGDYELVVEFTEDNSNEGAPPGPVLEIPFTLGGGPHLTDVPAHPQSQTACSSHPDPEARARARRRARAHVGPRRLAELAVRSHTRRAGPVLRSGSLSPHARRPRRAGPHRCRYNRRGWSLRPVRTRRRARARLPAASTTS</sequence>
<feature type="compositionally biased region" description="Basic residues" evidence="1">
    <location>
        <begin position="399"/>
        <end position="410"/>
    </location>
</feature>
<gene>
    <name evidence="2" type="ORF">OV079_32310</name>
</gene>
<dbReference type="PROSITE" id="PS51257">
    <property type="entry name" value="PROKAR_LIPOPROTEIN"/>
    <property type="match status" value="1"/>
</dbReference>
<keyword evidence="3" id="KW-1185">Reference proteome</keyword>
<organism evidence="2 3">
    <name type="scientific">Nannocystis pusilla</name>
    <dbReference type="NCBI Taxonomy" id="889268"/>
    <lineage>
        <taxon>Bacteria</taxon>
        <taxon>Pseudomonadati</taxon>
        <taxon>Myxococcota</taxon>
        <taxon>Polyangia</taxon>
        <taxon>Nannocystales</taxon>
        <taxon>Nannocystaceae</taxon>
        <taxon>Nannocystis</taxon>
    </lineage>
</organism>
<comment type="caution">
    <text evidence="2">The sequence shown here is derived from an EMBL/GenBank/DDBJ whole genome shotgun (WGS) entry which is preliminary data.</text>
</comment>
<feature type="compositionally biased region" description="Low complexity" evidence="1">
    <location>
        <begin position="61"/>
        <end position="72"/>
    </location>
</feature>
<dbReference type="EMBL" id="JAPNKE010000002">
    <property type="protein sequence ID" value="MCY1010170.1"/>
    <property type="molecule type" value="Genomic_DNA"/>
</dbReference>
<dbReference type="AlphaFoldDB" id="A0A9X3EVP7"/>
<feature type="compositionally biased region" description="Low complexity" evidence="1">
    <location>
        <begin position="28"/>
        <end position="50"/>
    </location>
</feature>
<dbReference type="RefSeq" id="WP_267773008.1">
    <property type="nucleotide sequence ID" value="NZ_JAPNKE010000002.1"/>
</dbReference>
<protein>
    <submittedName>
        <fullName evidence="2">DUF2271 domain-containing protein</fullName>
    </submittedName>
</protein>
<evidence type="ECO:0000313" key="3">
    <source>
        <dbReference type="Proteomes" id="UP001150924"/>
    </source>
</evidence>
<name>A0A9X3EVP7_9BACT</name>
<dbReference type="InterPro" id="IPR014469">
    <property type="entry name" value="DUF2271"/>
</dbReference>
<evidence type="ECO:0000313" key="2">
    <source>
        <dbReference type="EMBL" id="MCY1010170.1"/>
    </source>
</evidence>
<dbReference type="Gene3D" id="2.60.120.260">
    <property type="entry name" value="Galactose-binding domain-like"/>
    <property type="match status" value="1"/>
</dbReference>
<dbReference type="Proteomes" id="UP001150924">
    <property type="component" value="Unassembled WGS sequence"/>
</dbReference>
<feature type="region of interest" description="Disordered" evidence="1">
    <location>
        <begin position="377"/>
        <end position="478"/>
    </location>
</feature>
<accession>A0A9X3EVP7</accession>
<feature type="region of interest" description="Disordered" evidence="1">
    <location>
        <begin position="20"/>
        <end position="85"/>
    </location>
</feature>
<dbReference type="Pfam" id="PF10029">
    <property type="entry name" value="DUF2271"/>
    <property type="match status" value="1"/>
</dbReference>